<evidence type="ECO:0000256" key="6">
    <source>
        <dbReference type="ARBA" id="ARBA00012266"/>
    </source>
</evidence>
<dbReference type="GO" id="GO:0005576">
    <property type="term" value="C:extracellular region"/>
    <property type="evidence" value="ECO:0007669"/>
    <property type="project" value="UniProtKB-SubCell"/>
</dbReference>
<dbReference type="Pfam" id="PF00425">
    <property type="entry name" value="Chorismate_bind"/>
    <property type="match status" value="1"/>
</dbReference>
<feature type="disulfide bond" evidence="16">
    <location>
        <begin position="597"/>
        <end position="630"/>
    </location>
</feature>
<dbReference type="AlphaFoldDB" id="A0A9Q8ZF08"/>
<evidence type="ECO:0000256" key="3">
    <source>
        <dbReference type="ARBA" id="ARBA00004873"/>
    </source>
</evidence>
<dbReference type="GO" id="GO:0098552">
    <property type="term" value="C:side of membrane"/>
    <property type="evidence" value="ECO:0007669"/>
    <property type="project" value="UniProtKB-KW"/>
</dbReference>
<dbReference type="Pfam" id="PF05730">
    <property type="entry name" value="CFEM"/>
    <property type="match status" value="1"/>
</dbReference>
<keyword evidence="10" id="KW-0732">Signal</keyword>
<keyword evidence="9" id="KW-0325">Glycoprotein</keyword>
<evidence type="ECO:0000256" key="16">
    <source>
        <dbReference type="PROSITE-ProRule" id="PRU01356"/>
    </source>
</evidence>
<evidence type="ECO:0000256" key="5">
    <source>
        <dbReference type="ARBA" id="ARBA00010031"/>
    </source>
</evidence>
<evidence type="ECO:0000256" key="15">
    <source>
        <dbReference type="ARBA" id="ARBA00023288"/>
    </source>
</evidence>
<dbReference type="GO" id="GO:0046872">
    <property type="term" value="F:metal ion binding"/>
    <property type="evidence" value="ECO:0007669"/>
    <property type="project" value="UniProtKB-UniRule"/>
</dbReference>
<dbReference type="InterPro" id="IPR005801">
    <property type="entry name" value="ADC_synthase"/>
</dbReference>
<comment type="subcellular location">
    <subcellularLocation>
        <location evidence="1">Membrane</location>
        <topology evidence="1">Lipid-anchor</topology>
        <topology evidence="1">GPI-anchor</topology>
    </subcellularLocation>
    <subcellularLocation>
        <location evidence="2">Secreted</location>
    </subcellularLocation>
</comment>
<keyword evidence="11" id="KW-0822">Tryptophan biosynthesis</keyword>
<dbReference type="InterPro" id="IPR005256">
    <property type="entry name" value="Anth_synth_I_PabB"/>
</dbReference>
<evidence type="ECO:0000313" key="19">
    <source>
        <dbReference type="Proteomes" id="UP001056012"/>
    </source>
</evidence>
<dbReference type="Gene3D" id="3.60.120.10">
    <property type="entry name" value="Anthranilate synthase"/>
    <property type="match status" value="1"/>
</dbReference>
<dbReference type="InterPro" id="IPR008427">
    <property type="entry name" value="Extracellular_membr_CFEM_dom"/>
</dbReference>
<keyword evidence="9" id="KW-0336">GPI-anchor</keyword>
<proteinExistence type="inferred from homology"/>
<dbReference type="OrthoDB" id="1865897at2759"/>
<dbReference type="NCBIfam" id="TIGR00564">
    <property type="entry name" value="trpE_most"/>
    <property type="match status" value="1"/>
</dbReference>
<organism evidence="18 19">
    <name type="scientific">Curvularia clavata</name>
    <dbReference type="NCBI Taxonomy" id="95742"/>
    <lineage>
        <taxon>Eukaryota</taxon>
        <taxon>Fungi</taxon>
        <taxon>Dikarya</taxon>
        <taxon>Ascomycota</taxon>
        <taxon>Pezizomycotina</taxon>
        <taxon>Dothideomycetes</taxon>
        <taxon>Pleosporomycetidae</taxon>
        <taxon>Pleosporales</taxon>
        <taxon>Pleosporineae</taxon>
        <taxon>Pleosporaceae</taxon>
        <taxon>Curvularia</taxon>
    </lineage>
</organism>
<dbReference type="PRINTS" id="PR00095">
    <property type="entry name" value="ANTSNTHASEI"/>
</dbReference>
<keyword evidence="16" id="KW-0479">Metal-binding</keyword>
<comment type="pathway">
    <text evidence="3">Amino-acid biosynthesis; L-tryptophan biosynthesis; L-tryptophan from chorismate: step 1/5.</text>
</comment>
<evidence type="ECO:0000256" key="12">
    <source>
        <dbReference type="ARBA" id="ARBA00023141"/>
    </source>
</evidence>
<protein>
    <recommendedName>
        <fullName evidence="6">anthranilate synthase</fullName>
        <ecNumber evidence="6">4.1.3.27</ecNumber>
    </recommendedName>
</protein>
<keyword evidence="16" id="KW-0408">Iron</keyword>
<evidence type="ECO:0000256" key="4">
    <source>
        <dbReference type="ARBA" id="ARBA00009562"/>
    </source>
</evidence>
<evidence type="ECO:0000256" key="14">
    <source>
        <dbReference type="ARBA" id="ARBA00023239"/>
    </source>
</evidence>
<evidence type="ECO:0000256" key="13">
    <source>
        <dbReference type="ARBA" id="ARBA00023157"/>
    </source>
</evidence>
<feature type="binding site" description="axial binding residue" evidence="16">
    <location>
        <position position="592"/>
    </location>
    <ligand>
        <name>heme</name>
        <dbReference type="ChEBI" id="CHEBI:30413"/>
    </ligand>
    <ligandPart>
        <name>Fe</name>
        <dbReference type="ChEBI" id="CHEBI:18248"/>
    </ligandPart>
</feature>
<keyword evidence="14" id="KW-0456">Lyase</keyword>
<dbReference type="VEuPathDB" id="FungiDB:yc1106_08304"/>
<reference evidence="18" key="1">
    <citation type="submission" date="2021-12" db="EMBL/GenBank/DDBJ databases">
        <title>Curvularia clavata genome.</title>
        <authorList>
            <person name="Cao Y."/>
        </authorList>
    </citation>
    <scope>NUCLEOTIDE SEQUENCE</scope>
    <source>
        <strain evidence="18">Yc1106</strain>
    </source>
</reference>
<dbReference type="GO" id="GO:0004049">
    <property type="term" value="F:anthranilate synthase activity"/>
    <property type="evidence" value="ECO:0007669"/>
    <property type="project" value="UniProtKB-EC"/>
</dbReference>
<dbReference type="PANTHER" id="PTHR11236:SF9">
    <property type="entry name" value="ANTHRANILATE SYNTHASE COMPONENT 1"/>
    <property type="match status" value="1"/>
</dbReference>
<evidence type="ECO:0000256" key="1">
    <source>
        <dbReference type="ARBA" id="ARBA00004589"/>
    </source>
</evidence>
<comment type="similarity">
    <text evidence="5">Belongs to the RBT5 family.</text>
</comment>
<comment type="similarity">
    <text evidence="4">Belongs to the anthranilate synthase component I family.</text>
</comment>
<dbReference type="SUPFAM" id="SSF56322">
    <property type="entry name" value="ADC synthase"/>
    <property type="match status" value="1"/>
</dbReference>
<dbReference type="EMBL" id="CP089279">
    <property type="protein sequence ID" value="USP81030.1"/>
    <property type="molecule type" value="Genomic_DNA"/>
</dbReference>
<keyword evidence="9" id="KW-0472">Membrane</keyword>
<keyword evidence="16" id="KW-0349">Heme</keyword>
<keyword evidence="13 16" id="KW-1015">Disulfide bond</keyword>
<evidence type="ECO:0000313" key="18">
    <source>
        <dbReference type="EMBL" id="USP81030.1"/>
    </source>
</evidence>
<dbReference type="Proteomes" id="UP001056012">
    <property type="component" value="Chromosome 6"/>
</dbReference>
<keyword evidence="7" id="KW-0964">Secreted</keyword>
<keyword evidence="15" id="KW-0449">Lipoprotein</keyword>
<comment type="caution">
    <text evidence="16">Lacks conserved residue(s) required for the propagation of feature annotation.</text>
</comment>
<accession>A0A9Q8ZF08</accession>
<dbReference type="InterPro" id="IPR015890">
    <property type="entry name" value="Chorismate_C"/>
</dbReference>
<dbReference type="SMART" id="SM00747">
    <property type="entry name" value="CFEM"/>
    <property type="match status" value="1"/>
</dbReference>
<keyword evidence="8" id="KW-0028">Amino-acid biosynthesis</keyword>
<feature type="disulfide bond" evidence="16">
    <location>
        <begin position="588"/>
        <end position="595"/>
    </location>
</feature>
<dbReference type="InterPro" id="IPR019999">
    <property type="entry name" value="Anth_synth_I-like"/>
</dbReference>
<keyword evidence="12" id="KW-0057">Aromatic amino acid biosynthesis</keyword>
<evidence type="ECO:0000256" key="2">
    <source>
        <dbReference type="ARBA" id="ARBA00004613"/>
    </source>
</evidence>
<gene>
    <name evidence="18" type="ORF">yc1106_08304</name>
</gene>
<evidence type="ECO:0000256" key="7">
    <source>
        <dbReference type="ARBA" id="ARBA00022525"/>
    </source>
</evidence>
<dbReference type="Pfam" id="PF04715">
    <property type="entry name" value="Anth_synt_I_N"/>
    <property type="match status" value="1"/>
</dbReference>
<evidence type="ECO:0000256" key="9">
    <source>
        <dbReference type="ARBA" id="ARBA00022622"/>
    </source>
</evidence>
<dbReference type="GO" id="GO:0000162">
    <property type="term" value="P:L-tryptophan biosynthetic process"/>
    <property type="evidence" value="ECO:0007669"/>
    <property type="project" value="UniProtKB-KW"/>
</dbReference>
<evidence type="ECO:0000256" key="8">
    <source>
        <dbReference type="ARBA" id="ARBA00022605"/>
    </source>
</evidence>
<dbReference type="EC" id="4.1.3.27" evidence="6"/>
<evidence type="ECO:0000256" key="10">
    <source>
        <dbReference type="ARBA" id="ARBA00022729"/>
    </source>
</evidence>
<feature type="domain" description="CFEM" evidence="17">
    <location>
        <begin position="544"/>
        <end position="657"/>
    </location>
</feature>
<evidence type="ECO:0000259" key="17">
    <source>
        <dbReference type="PROSITE" id="PS52012"/>
    </source>
</evidence>
<dbReference type="PANTHER" id="PTHR11236">
    <property type="entry name" value="AMINOBENZOATE/ANTHRANILATE SYNTHASE"/>
    <property type="match status" value="1"/>
</dbReference>
<keyword evidence="19" id="KW-1185">Reference proteome</keyword>
<dbReference type="InterPro" id="IPR006805">
    <property type="entry name" value="Anth_synth_I_N"/>
</dbReference>
<dbReference type="PROSITE" id="PS52012">
    <property type="entry name" value="CFEM"/>
    <property type="match status" value="1"/>
</dbReference>
<evidence type="ECO:0000256" key="11">
    <source>
        <dbReference type="ARBA" id="ARBA00022822"/>
    </source>
</evidence>
<name>A0A9Q8ZF08_CURCL</name>
<sequence length="788" mass="82989">MAPQLGIQPSLDVVREVLAAAIKSPNPPNLVPVFSSIPAEFLTPSSIYLKISAKAKSRLSFLFESAATTETIGRYSFVGADPRKVIKTGPGHGEETDPLPLLEKELSKSRVATVPSIQLPPMTGGAVGYVGYDCVKYFEPKTRRDDMKDVLGVPESFFMLFDTLVALDHFAQVVKVITYVKVPESLDQLEEAYEEARRTLQQYVTILKDKEIPLPEQGPIQLGNQYTSNIGREGYENHVKELKKHINVGDIIQAVPSQRFARPTSLHPFNIYRNLRNVNPSPYLFFVDCEDFQIVGASPELLVKEEQGRIITHPIAGTVKRGKTLQEDAALAEELSQSLKDRAEHVMLVDLARNDVNRVCDPLTTRVDKLMVVQKFSHVQHLVSEVSGVLRPGKTRFDAFRSIFPAGTVSGAPKVRAMELIAELEREKRGVYAGAVGYFGYGSVEGDKETEGAMDTCIALRSMVVKDGIAYLQAGGGIVFDSDPYDEWMETINKLGTSPPSLCFSLSSILNQHLQPQQLLSAFNSLPHPLKLLSNPPPPQPPTFKMKSFAVLAATFAGAALAQDMPSGDCAMLCINNMAQIAESEFSCGANDVSCFCTRSNWAYGIRDCSRQACDAAQSASAVQWAYARCAGIAATASETPAALPILTSAVASASAVAPSASGDSNSSNSDSNAASSAAGAASSAASSAASEVTSAASSVASDAASVTSSIVSEANSALSSLQSEASGVLSSLSSAIASATESAGSAAGSATSAAGSAASSAPAAGAAPKATGISVAAGAGIAAWLLL</sequence>